<comment type="caution">
    <text evidence="15">The sequence shown here is derived from an EMBL/GenBank/DDBJ whole genome shotgun (WGS) entry which is preliminary data.</text>
</comment>
<keyword evidence="11" id="KW-0472">Membrane</keyword>
<evidence type="ECO:0000256" key="8">
    <source>
        <dbReference type="ARBA" id="ARBA00022968"/>
    </source>
</evidence>
<dbReference type="GO" id="GO:0046872">
    <property type="term" value="F:metal ion binding"/>
    <property type="evidence" value="ECO:0007669"/>
    <property type="project" value="UniProtKB-KW"/>
</dbReference>
<keyword evidence="9" id="KW-1133">Transmembrane helix</keyword>
<dbReference type="GO" id="GO:0050650">
    <property type="term" value="P:chondroitin sulfate proteoglycan biosynthetic process"/>
    <property type="evidence" value="ECO:0007669"/>
    <property type="project" value="TreeGrafter"/>
</dbReference>
<evidence type="ECO:0000256" key="1">
    <source>
        <dbReference type="ARBA" id="ARBA00004323"/>
    </source>
</evidence>
<dbReference type="AlphaFoldDB" id="A0A917HYZ0"/>
<keyword evidence="12" id="KW-1015">Disulfide bond</keyword>
<keyword evidence="7" id="KW-0256">Endoplasmic reticulum</keyword>
<dbReference type="GO" id="GO:0030158">
    <property type="term" value="F:protein xylosyltransferase activity"/>
    <property type="evidence" value="ECO:0007669"/>
    <property type="project" value="InterPro"/>
</dbReference>
<keyword evidence="8" id="KW-0735">Signal-anchor</keyword>
<dbReference type="InterPro" id="IPR043538">
    <property type="entry name" value="XYLT"/>
</dbReference>
<evidence type="ECO:0000256" key="4">
    <source>
        <dbReference type="ARBA" id="ARBA00022679"/>
    </source>
</evidence>
<dbReference type="GO" id="GO:0015012">
    <property type="term" value="P:heparan sulfate proteoglycan biosynthetic process"/>
    <property type="evidence" value="ECO:0007669"/>
    <property type="project" value="TreeGrafter"/>
</dbReference>
<accession>A0A917HYZ0</accession>
<name>A0A917HYZ0_9SPHI</name>
<keyword evidence="6" id="KW-0479">Metal-binding</keyword>
<evidence type="ECO:0000256" key="13">
    <source>
        <dbReference type="ARBA" id="ARBA00023180"/>
    </source>
</evidence>
<evidence type="ECO:0000256" key="9">
    <source>
        <dbReference type="ARBA" id="ARBA00022989"/>
    </source>
</evidence>
<evidence type="ECO:0000256" key="6">
    <source>
        <dbReference type="ARBA" id="ARBA00022723"/>
    </source>
</evidence>
<evidence type="ECO:0000256" key="2">
    <source>
        <dbReference type="ARBA" id="ARBA00004648"/>
    </source>
</evidence>
<gene>
    <name evidence="15" type="ORF">GCM10007415_37440</name>
</gene>
<dbReference type="Pfam" id="PF02485">
    <property type="entry name" value="Branch"/>
    <property type="match status" value="1"/>
</dbReference>
<evidence type="ECO:0000313" key="16">
    <source>
        <dbReference type="Proteomes" id="UP000660862"/>
    </source>
</evidence>
<keyword evidence="5" id="KW-0812">Transmembrane</keyword>
<evidence type="ECO:0000256" key="11">
    <source>
        <dbReference type="ARBA" id="ARBA00023136"/>
    </source>
</evidence>
<evidence type="ECO:0000256" key="3">
    <source>
        <dbReference type="ARBA" id="ARBA00022676"/>
    </source>
</evidence>
<comment type="subcellular location">
    <subcellularLocation>
        <location evidence="2">Endoplasmic reticulum membrane</location>
        <topology evidence="2">Single-pass type II membrane protein</topology>
    </subcellularLocation>
    <subcellularLocation>
        <location evidence="1">Golgi apparatus membrane</location>
        <topology evidence="1">Single-pass type II membrane protein</topology>
    </subcellularLocation>
</comment>
<protein>
    <recommendedName>
        <fullName evidence="14">Peptide O-xylosyltransferase</fullName>
    </recommendedName>
</protein>
<dbReference type="GO" id="GO:0016020">
    <property type="term" value="C:membrane"/>
    <property type="evidence" value="ECO:0007669"/>
    <property type="project" value="InterPro"/>
</dbReference>
<keyword evidence="10" id="KW-0333">Golgi apparatus</keyword>
<reference evidence="15" key="1">
    <citation type="journal article" date="2014" name="Int. J. Syst. Evol. Microbiol.">
        <title>Complete genome sequence of Corynebacterium casei LMG S-19264T (=DSM 44701T), isolated from a smear-ripened cheese.</title>
        <authorList>
            <consortium name="US DOE Joint Genome Institute (JGI-PGF)"/>
            <person name="Walter F."/>
            <person name="Albersmeier A."/>
            <person name="Kalinowski J."/>
            <person name="Ruckert C."/>
        </authorList>
    </citation>
    <scope>NUCLEOTIDE SEQUENCE</scope>
    <source>
        <strain evidence="15">CGMCC 1.12195</strain>
    </source>
</reference>
<keyword evidence="3" id="KW-0328">Glycosyltransferase</keyword>
<dbReference type="Proteomes" id="UP000660862">
    <property type="component" value="Unassembled WGS sequence"/>
</dbReference>
<evidence type="ECO:0000256" key="12">
    <source>
        <dbReference type="ARBA" id="ARBA00023157"/>
    </source>
</evidence>
<proteinExistence type="predicted"/>
<evidence type="ECO:0000256" key="5">
    <source>
        <dbReference type="ARBA" id="ARBA00022692"/>
    </source>
</evidence>
<evidence type="ECO:0000256" key="7">
    <source>
        <dbReference type="ARBA" id="ARBA00022824"/>
    </source>
</evidence>
<evidence type="ECO:0000313" key="15">
    <source>
        <dbReference type="EMBL" id="GGG98366.1"/>
    </source>
</evidence>
<organism evidence="15 16">
    <name type="scientific">Parapedobacter pyrenivorans</name>
    <dbReference type="NCBI Taxonomy" id="1305674"/>
    <lineage>
        <taxon>Bacteria</taxon>
        <taxon>Pseudomonadati</taxon>
        <taxon>Bacteroidota</taxon>
        <taxon>Sphingobacteriia</taxon>
        <taxon>Sphingobacteriales</taxon>
        <taxon>Sphingobacteriaceae</taxon>
        <taxon>Parapedobacter</taxon>
    </lineage>
</organism>
<keyword evidence="13" id="KW-0325">Glycoprotein</keyword>
<sequence>MEFQKPGDEWWEEAQIRFRRYYLNDFTLKGQFFLEKVVNKLTRPRKHPKSTVIVGKSQWFTLAVPHLMYILKNEKKLRYLKRFFKYSWAPDEFFFQTLLYNSPYREKIINDNLRYINWDNGKSSPKILTAEDLPVLKASGKFFARKFNTDIDRGVLDRLDEWILP</sequence>
<keyword evidence="16" id="KW-1185">Reference proteome</keyword>
<dbReference type="InterPro" id="IPR003406">
    <property type="entry name" value="Glyco_trans_14"/>
</dbReference>
<dbReference type="PANTHER" id="PTHR46025">
    <property type="entry name" value="XYLOSYLTRANSFERASE OXT"/>
    <property type="match status" value="1"/>
</dbReference>
<dbReference type="EMBL" id="BMER01000004">
    <property type="protein sequence ID" value="GGG98366.1"/>
    <property type="molecule type" value="Genomic_DNA"/>
</dbReference>
<dbReference type="PANTHER" id="PTHR46025:SF3">
    <property type="entry name" value="XYLOSYLTRANSFERASE OXT"/>
    <property type="match status" value="1"/>
</dbReference>
<keyword evidence="4" id="KW-0808">Transferase</keyword>
<evidence type="ECO:0000256" key="10">
    <source>
        <dbReference type="ARBA" id="ARBA00023034"/>
    </source>
</evidence>
<evidence type="ECO:0000256" key="14">
    <source>
        <dbReference type="ARBA" id="ARBA00042865"/>
    </source>
</evidence>
<reference evidence="15" key="2">
    <citation type="submission" date="2020-09" db="EMBL/GenBank/DDBJ databases">
        <authorList>
            <person name="Sun Q."/>
            <person name="Zhou Y."/>
        </authorList>
    </citation>
    <scope>NUCLEOTIDE SEQUENCE</scope>
    <source>
        <strain evidence="15">CGMCC 1.12195</strain>
    </source>
</reference>